<evidence type="ECO:0000313" key="4">
    <source>
        <dbReference type="Proteomes" id="UP000231564"/>
    </source>
</evidence>
<name>A0A2H1E8P8_9FLAO</name>
<dbReference type="KEGG" id="tmar:MARIT_1178"/>
<dbReference type="AlphaFoldDB" id="A0A2H1E8P8"/>
<feature type="transmembrane region" description="Helical" evidence="2">
    <location>
        <begin position="64"/>
        <end position="83"/>
    </location>
</feature>
<sequence length="250" mass="28438">MVIFGIKTNKGYFTKNLEITMEYLKKIITVKPREIKTEHVESNNNFIEETSDLFYRVKITARGWMSWVIGVLLILGSIFFMGGEDEEKYYLLKIIMVTAFGLSGVLTIIYGFVAPIKYQIYDRMNGIITVTRAFRSSVAIPFSSGYGLKGYSNTSPGVISAQLNFVSSKKKPRVGGIIAHHLVEDNWSFMVWYMDKNRPLPPGSAFDAYREQDYQRRKAAGFPKPLYPSKIATPEATKEQQAARKRIGGW</sequence>
<dbReference type="EMBL" id="LT634361">
    <property type="protein sequence ID" value="SFZ81570.1"/>
    <property type="molecule type" value="Genomic_DNA"/>
</dbReference>
<gene>
    <name evidence="3" type="ORF">MARIT_1178</name>
</gene>
<evidence type="ECO:0000256" key="2">
    <source>
        <dbReference type="SAM" id="Phobius"/>
    </source>
</evidence>
<protein>
    <recommendedName>
        <fullName evidence="5">Transmembrane protein</fullName>
    </recommendedName>
</protein>
<accession>A0A2H1E8P8</accession>
<feature type="region of interest" description="Disordered" evidence="1">
    <location>
        <begin position="230"/>
        <end position="250"/>
    </location>
</feature>
<keyword evidence="4" id="KW-1185">Reference proteome</keyword>
<keyword evidence="2" id="KW-1133">Transmembrane helix</keyword>
<organism evidence="3 4">
    <name type="scientific">Tenacibaculum maritimum NCIMB 2154</name>
    <dbReference type="NCBI Taxonomy" id="1349785"/>
    <lineage>
        <taxon>Bacteria</taxon>
        <taxon>Pseudomonadati</taxon>
        <taxon>Bacteroidota</taxon>
        <taxon>Flavobacteriia</taxon>
        <taxon>Flavobacteriales</taxon>
        <taxon>Flavobacteriaceae</taxon>
        <taxon>Tenacibaculum</taxon>
    </lineage>
</organism>
<proteinExistence type="predicted"/>
<evidence type="ECO:0000313" key="3">
    <source>
        <dbReference type="EMBL" id="SFZ81570.1"/>
    </source>
</evidence>
<feature type="transmembrane region" description="Helical" evidence="2">
    <location>
        <begin position="89"/>
        <end position="113"/>
    </location>
</feature>
<evidence type="ECO:0000256" key="1">
    <source>
        <dbReference type="SAM" id="MobiDB-lite"/>
    </source>
</evidence>
<dbReference type="Proteomes" id="UP000231564">
    <property type="component" value="Chromosome MARIT"/>
</dbReference>
<keyword evidence="2" id="KW-0812">Transmembrane</keyword>
<evidence type="ECO:0008006" key="5">
    <source>
        <dbReference type="Google" id="ProtNLM"/>
    </source>
</evidence>
<reference evidence="3 4" key="1">
    <citation type="submission" date="2016-11" db="EMBL/GenBank/DDBJ databases">
        <authorList>
            <person name="Jaros S."/>
            <person name="Januszkiewicz K."/>
            <person name="Wedrychowicz H."/>
        </authorList>
    </citation>
    <scope>NUCLEOTIDE SEQUENCE [LARGE SCALE GENOMIC DNA]</scope>
    <source>
        <strain evidence="3">NCIMB 2154T</strain>
    </source>
</reference>
<keyword evidence="2" id="KW-0472">Membrane</keyword>